<gene>
    <name evidence="7" type="ORF">C7459_12721</name>
</gene>
<evidence type="ECO:0000313" key="8">
    <source>
        <dbReference type="Proteomes" id="UP000245634"/>
    </source>
</evidence>
<proteinExistence type="inferred from homology"/>
<dbReference type="PANTHER" id="PTHR46630">
    <property type="entry name" value="TETRATRICOPEPTIDE REPEAT PROTEIN 29"/>
    <property type="match status" value="1"/>
</dbReference>
<evidence type="ECO:0000256" key="4">
    <source>
        <dbReference type="ARBA" id="ARBA00022803"/>
    </source>
</evidence>
<dbReference type="SUPFAM" id="SSF48452">
    <property type="entry name" value="TPR-like"/>
    <property type="match status" value="2"/>
</dbReference>
<reference evidence="7 8" key="1">
    <citation type="submission" date="2018-05" db="EMBL/GenBank/DDBJ databases">
        <title>Genomic Encyclopedia of Type Strains, Phase IV (KMG-IV): sequencing the most valuable type-strain genomes for metagenomic binning, comparative biology and taxonomic classification.</title>
        <authorList>
            <person name="Goeker M."/>
        </authorList>
    </citation>
    <scope>NUCLEOTIDE SEQUENCE [LARGE SCALE GENOMIC DNA]</scope>
    <source>
        <strain evidence="7 8">DSM 18773</strain>
    </source>
</reference>
<feature type="coiled-coil region" evidence="6">
    <location>
        <begin position="257"/>
        <end position="291"/>
    </location>
</feature>
<keyword evidence="3" id="KW-0677">Repeat</keyword>
<comment type="caution">
    <text evidence="7">The sequence shown here is derived from an EMBL/GenBank/DDBJ whole genome shotgun (WGS) entry which is preliminary data.</text>
</comment>
<keyword evidence="8" id="KW-1185">Reference proteome</keyword>
<dbReference type="Pfam" id="PF13181">
    <property type="entry name" value="TPR_8"/>
    <property type="match status" value="1"/>
</dbReference>
<dbReference type="Gene3D" id="1.25.40.10">
    <property type="entry name" value="Tetratricopeptide repeat domain"/>
    <property type="match status" value="1"/>
</dbReference>
<dbReference type="AlphaFoldDB" id="A0A316D2T2"/>
<dbReference type="InterPro" id="IPR019734">
    <property type="entry name" value="TPR_rpt"/>
</dbReference>
<dbReference type="RefSeq" id="WP_109691291.1">
    <property type="nucleotide sequence ID" value="NZ_QGGL01000027.1"/>
</dbReference>
<dbReference type="PANTHER" id="PTHR46630:SF1">
    <property type="entry name" value="TETRATRICOPEPTIDE REPEAT PROTEIN 29"/>
    <property type="match status" value="1"/>
</dbReference>
<dbReference type="InterPro" id="IPR051476">
    <property type="entry name" value="Bac_ResReg_Asp_Phosphatase"/>
</dbReference>
<dbReference type="Proteomes" id="UP000245634">
    <property type="component" value="Unassembled WGS sequence"/>
</dbReference>
<dbReference type="SMART" id="SM00028">
    <property type="entry name" value="TPR"/>
    <property type="match status" value="4"/>
</dbReference>
<keyword evidence="2" id="KW-0963">Cytoplasm</keyword>
<dbReference type="EMBL" id="QGGL01000027">
    <property type="protein sequence ID" value="PWK05089.1"/>
    <property type="molecule type" value="Genomic_DNA"/>
</dbReference>
<dbReference type="InterPro" id="IPR011990">
    <property type="entry name" value="TPR-like_helical_dom_sf"/>
</dbReference>
<evidence type="ECO:0000256" key="6">
    <source>
        <dbReference type="SAM" id="Coils"/>
    </source>
</evidence>
<evidence type="ECO:0000313" key="7">
    <source>
        <dbReference type="EMBL" id="PWK05089.1"/>
    </source>
</evidence>
<evidence type="ECO:0000256" key="3">
    <source>
        <dbReference type="ARBA" id="ARBA00022737"/>
    </source>
</evidence>
<comment type="similarity">
    <text evidence="5">Belongs to the Rap family.</text>
</comment>
<evidence type="ECO:0000256" key="2">
    <source>
        <dbReference type="ARBA" id="ARBA00022490"/>
    </source>
</evidence>
<accession>A0A316D2T2</accession>
<evidence type="ECO:0000256" key="5">
    <source>
        <dbReference type="ARBA" id="ARBA00038253"/>
    </source>
</evidence>
<dbReference type="GO" id="GO:0005737">
    <property type="term" value="C:cytoplasm"/>
    <property type="evidence" value="ECO:0007669"/>
    <property type="project" value="UniProtKB-SubCell"/>
</dbReference>
<keyword evidence="6" id="KW-0175">Coiled coil</keyword>
<evidence type="ECO:0000256" key="1">
    <source>
        <dbReference type="ARBA" id="ARBA00004496"/>
    </source>
</evidence>
<protein>
    <submittedName>
        <fullName evidence="7">Tetratricopeptide repeat protein</fullName>
    </submittedName>
</protein>
<sequence>MDETFNQKVGRNTLALRNERGLSTDHAWKLLRGYGFSKATMNRIELARNSNDPEANKIEEDKISGIAEFHNVTPESITETDEAVNGLIEKIEVAYKRGKKDEQVLQMLDKLLTQLFYVDDKGKLIKKNGAPRIRVRALLLRGKYEFLNGNHPESIDWSSRALEIATAAKDYEMVHMCRSNIANAHLEQGECFTVIQFINDDEQDKTYESDEKHSMNYLLLGSAYNKLKDWNLAIRHIQLSIEKTYNKSRLSRAYQLLSRAYRNKNMINEAIEQLNQAMEYAQEVNDNLTQIYGYETLGEIFLTQGDLDKALSRFLQGHSLAKSYGSSKEILLLEFFVTYCNLNVPEDVDTLVTIATQYESLNVAKTYKSTISTYVARAARSYRRFDVALEYYEKAISTAEF</sequence>
<organism evidence="7 8">
    <name type="scientific">Tumebacillus permanentifrigoris</name>
    <dbReference type="NCBI Taxonomy" id="378543"/>
    <lineage>
        <taxon>Bacteria</taxon>
        <taxon>Bacillati</taxon>
        <taxon>Bacillota</taxon>
        <taxon>Bacilli</taxon>
        <taxon>Bacillales</taxon>
        <taxon>Alicyclobacillaceae</taxon>
        <taxon>Tumebacillus</taxon>
    </lineage>
</organism>
<name>A0A316D2T2_9BACL</name>
<comment type="subcellular location">
    <subcellularLocation>
        <location evidence="1">Cytoplasm</location>
    </subcellularLocation>
</comment>
<keyword evidence="4" id="KW-0802">TPR repeat</keyword>